<dbReference type="EMBL" id="BARS01029388">
    <property type="protein sequence ID" value="GAG03939.1"/>
    <property type="molecule type" value="Genomic_DNA"/>
</dbReference>
<protein>
    <submittedName>
        <fullName evidence="1">Uncharacterized protein</fullName>
    </submittedName>
</protein>
<feature type="non-terminal residue" evidence="1">
    <location>
        <position position="1"/>
    </location>
</feature>
<dbReference type="InterPro" id="IPR008995">
    <property type="entry name" value="Mo/tungstate-bd_C_term_dom"/>
</dbReference>
<gene>
    <name evidence="1" type="ORF">S01H1_45936</name>
</gene>
<organism evidence="1">
    <name type="scientific">marine sediment metagenome</name>
    <dbReference type="NCBI Taxonomy" id="412755"/>
    <lineage>
        <taxon>unclassified sequences</taxon>
        <taxon>metagenomes</taxon>
        <taxon>ecological metagenomes</taxon>
    </lineage>
</organism>
<comment type="caution">
    <text evidence="1">The sequence shown here is derived from an EMBL/GenBank/DDBJ whole genome shotgun (WGS) entry which is preliminary data.</text>
</comment>
<sequence length="33" mass="3687">TMDFKANVGDPAYISMDMGRIHIFDNQTGKTLV</sequence>
<proteinExistence type="predicted"/>
<accession>X0UDU3</accession>
<dbReference type="AlphaFoldDB" id="X0UDU3"/>
<name>X0UDU3_9ZZZZ</name>
<evidence type="ECO:0000313" key="1">
    <source>
        <dbReference type="EMBL" id="GAG03939.1"/>
    </source>
</evidence>
<reference evidence="1" key="1">
    <citation type="journal article" date="2014" name="Front. Microbiol.">
        <title>High frequency of phylogenetically diverse reductive dehalogenase-homologous genes in deep subseafloor sedimentary metagenomes.</title>
        <authorList>
            <person name="Kawai M."/>
            <person name="Futagami T."/>
            <person name="Toyoda A."/>
            <person name="Takaki Y."/>
            <person name="Nishi S."/>
            <person name="Hori S."/>
            <person name="Arai W."/>
            <person name="Tsubouchi T."/>
            <person name="Morono Y."/>
            <person name="Uchiyama I."/>
            <person name="Ito T."/>
            <person name="Fujiyama A."/>
            <person name="Inagaki F."/>
            <person name="Takami H."/>
        </authorList>
    </citation>
    <scope>NUCLEOTIDE SEQUENCE</scope>
    <source>
        <strain evidence="1">Expedition CK06-06</strain>
    </source>
</reference>
<dbReference type="SUPFAM" id="SSF50331">
    <property type="entry name" value="MOP-like"/>
    <property type="match status" value="1"/>
</dbReference>